<dbReference type="OrthoDB" id="4133832at2759"/>
<dbReference type="Pfam" id="PF13013">
    <property type="entry name" value="F-box-like_2"/>
    <property type="match status" value="1"/>
</dbReference>
<evidence type="ECO:0000313" key="2">
    <source>
        <dbReference type="EMBL" id="KAF2024500.1"/>
    </source>
</evidence>
<organism evidence="2 3">
    <name type="scientific">Setomelanomma holmii</name>
    <dbReference type="NCBI Taxonomy" id="210430"/>
    <lineage>
        <taxon>Eukaryota</taxon>
        <taxon>Fungi</taxon>
        <taxon>Dikarya</taxon>
        <taxon>Ascomycota</taxon>
        <taxon>Pezizomycotina</taxon>
        <taxon>Dothideomycetes</taxon>
        <taxon>Pleosporomycetidae</taxon>
        <taxon>Pleosporales</taxon>
        <taxon>Pleosporineae</taxon>
        <taxon>Phaeosphaeriaceae</taxon>
        <taxon>Setomelanomma</taxon>
    </lineage>
</organism>
<dbReference type="InterPro" id="IPR001810">
    <property type="entry name" value="F-box_dom"/>
</dbReference>
<comment type="caution">
    <text evidence="2">The sequence shown here is derived from an EMBL/GenBank/DDBJ whole genome shotgun (WGS) entry which is preliminary data.</text>
</comment>
<protein>
    <recommendedName>
        <fullName evidence="1">F-box domain-containing protein</fullName>
    </recommendedName>
</protein>
<keyword evidence="3" id="KW-1185">Reference proteome</keyword>
<feature type="domain" description="F-box" evidence="1">
    <location>
        <begin position="20"/>
        <end position="80"/>
    </location>
</feature>
<dbReference type="EMBL" id="ML978293">
    <property type="protein sequence ID" value="KAF2024500.1"/>
    <property type="molecule type" value="Genomic_DNA"/>
</dbReference>
<reference evidence="2" key="1">
    <citation type="journal article" date="2020" name="Stud. Mycol.">
        <title>101 Dothideomycetes genomes: a test case for predicting lifestyles and emergence of pathogens.</title>
        <authorList>
            <person name="Haridas S."/>
            <person name="Albert R."/>
            <person name="Binder M."/>
            <person name="Bloem J."/>
            <person name="Labutti K."/>
            <person name="Salamov A."/>
            <person name="Andreopoulos B."/>
            <person name="Baker S."/>
            <person name="Barry K."/>
            <person name="Bills G."/>
            <person name="Bluhm B."/>
            <person name="Cannon C."/>
            <person name="Castanera R."/>
            <person name="Culley D."/>
            <person name="Daum C."/>
            <person name="Ezra D."/>
            <person name="Gonzalez J."/>
            <person name="Henrissat B."/>
            <person name="Kuo A."/>
            <person name="Liang C."/>
            <person name="Lipzen A."/>
            <person name="Lutzoni F."/>
            <person name="Magnuson J."/>
            <person name="Mondo S."/>
            <person name="Nolan M."/>
            <person name="Ohm R."/>
            <person name="Pangilinan J."/>
            <person name="Park H.-J."/>
            <person name="Ramirez L."/>
            <person name="Alfaro M."/>
            <person name="Sun H."/>
            <person name="Tritt A."/>
            <person name="Yoshinaga Y."/>
            <person name="Zwiers L.-H."/>
            <person name="Turgeon B."/>
            <person name="Goodwin S."/>
            <person name="Spatafora J."/>
            <person name="Crous P."/>
            <person name="Grigoriev I."/>
        </authorList>
    </citation>
    <scope>NUCLEOTIDE SEQUENCE</scope>
    <source>
        <strain evidence="2">CBS 110217</strain>
    </source>
</reference>
<gene>
    <name evidence="2" type="ORF">EK21DRAFT_117696</name>
</gene>
<evidence type="ECO:0000259" key="1">
    <source>
        <dbReference type="Pfam" id="PF13013"/>
    </source>
</evidence>
<evidence type="ECO:0000313" key="3">
    <source>
        <dbReference type="Proteomes" id="UP000799777"/>
    </source>
</evidence>
<proteinExistence type="predicted"/>
<accession>A0A9P4GZT5</accession>
<sequence length="221" mass="26049">MVSEMTHLISEADGLQISPPKRTLLTIPGEIRNKIYAYCTEDRVLVLLLRYEGQHYAGDFRSLTQVCRQLRDEFRPLYQRLTTIRPYFPDLQKRYIEAFYPWASPDVMVKCQGNLVIPLYHSVVDPEDLNMNIAPVLRHTAFLPQVRFRFEYDNIMPASLEPAVNQLNNFLACIQHEANPKRRDLVKALVHQVELEVDRWYSRINFMLKNDIELGKHKKEF</sequence>
<dbReference type="Proteomes" id="UP000799777">
    <property type="component" value="Unassembled WGS sequence"/>
</dbReference>
<name>A0A9P4GZT5_9PLEO</name>
<dbReference type="AlphaFoldDB" id="A0A9P4GZT5"/>